<evidence type="ECO:0000256" key="1">
    <source>
        <dbReference type="SAM" id="SignalP"/>
    </source>
</evidence>
<dbReference type="AlphaFoldDB" id="C8X361"/>
<name>C8X361_DESRD</name>
<dbReference type="RefSeq" id="WP_015752002.1">
    <property type="nucleotide sequence ID" value="NC_013223.1"/>
</dbReference>
<dbReference type="HOGENOM" id="CLU_132546_0_0_7"/>
<dbReference type="KEGG" id="drt:Dret_1574"/>
<reference evidence="3" key="1">
    <citation type="submission" date="2009-09" db="EMBL/GenBank/DDBJ databases">
        <title>The complete chromosome of Desulfohalobium retbaense DSM 5692.</title>
        <authorList>
            <consortium name="US DOE Joint Genome Institute (JGI-PGF)"/>
            <person name="Lucas S."/>
            <person name="Copeland A."/>
            <person name="Lapidus A."/>
            <person name="Glavina del Rio T."/>
            <person name="Dalin E."/>
            <person name="Tice H."/>
            <person name="Bruce D."/>
            <person name="Goodwin L."/>
            <person name="Pitluck S."/>
            <person name="Kyrpides N."/>
            <person name="Mavromatis K."/>
            <person name="Ivanova N."/>
            <person name="Mikhailova N."/>
            <person name="Munk A.C."/>
            <person name="Brettin T."/>
            <person name="Detter J.C."/>
            <person name="Han C."/>
            <person name="Tapia R."/>
            <person name="Larimer F."/>
            <person name="Land M."/>
            <person name="Hauser L."/>
            <person name="Markowitz V."/>
            <person name="Cheng J.-F."/>
            <person name="Hugenholtz P."/>
            <person name="Woyke T."/>
            <person name="Wu D."/>
            <person name="Spring S."/>
            <person name="Klenk H.-P."/>
            <person name="Eisen J.A."/>
        </authorList>
    </citation>
    <scope>NUCLEOTIDE SEQUENCE [LARGE SCALE GENOMIC DNA]</scope>
    <source>
        <strain evidence="3">DSM 5692</strain>
    </source>
</reference>
<protein>
    <recommendedName>
        <fullName evidence="4">Lipoprotein</fullName>
    </recommendedName>
</protein>
<feature type="chain" id="PRO_5002994074" description="Lipoprotein" evidence="1">
    <location>
        <begin position="23"/>
        <end position="163"/>
    </location>
</feature>
<evidence type="ECO:0000313" key="3">
    <source>
        <dbReference type="Proteomes" id="UP000001052"/>
    </source>
</evidence>
<evidence type="ECO:0008006" key="4">
    <source>
        <dbReference type="Google" id="ProtNLM"/>
    </source>
</evidence>
<keyword evidence="3" id="KW-1185">Reference proteome</keyword>
<organism evidence="2 3">
    <name type="scientific">Desulfohalobium retbaense (strain ATCC 49708 / DSM 5692 / JCM 16813 / HR100)</name>
    <dbReference type="NCBI Taxonomy" id="485915"/>
    <lineage>
        <taxon>Bacteria</taxon>
        <taxon>Pseudomonadati</taxon>
        <taxon>Thermodesulfobacteriota</taxon>
        <taxon>Desulfovibrionia</taxon>
        <taxon>Desulfovibrionales</taxon>
        <taxon>Desulfohalobiaceae</taxon>
        <taxon>Desulfohalobium</taxon>
    </lineage>
</organism>
<dbReference type="OrthoDB" id="5453901at2"/>
<reference evidence="2 3" key="2">
    <citation type="journal article" date="2010" name="Stand. Genomic Sci.">
        <title>Complete genome sequence of Desulfohalobium retbaense type strain (HR(100)).</title>
        <authorList>
            <person name="Spring S."/>
            <person name="Nolan M."/>
            <person name="Lapidus A."/>
            <person name="Glavina Del Rio T."/>
            <person name="Copeland A."/>
            <person name="Tice H."/>
            <person name="Cheng J.F."/>
            <person name="Lucas S."/>
            <person name="Land M."/>
            <person name="Chen F."/>
            <person name="Bruce D."/>
            <person name="Goodwin L."/>
            <person name="Pitluck S."/>
            <person name="Ivanova N."/>
            <person name="Mavromatis K."/>
            <person name="Mikhailova N."/>
            <person name="Pati A."/>
            <person name="Chen A."/>
            <person name="Palaniappan K."/>
            <person name="Hauser L."/>
            <person name="Chang Y.J."/>
            <person name="Jeffries C.D."/>
            <person name="Munk C."/>
            <person name="Kiss H."/>
            <person name="Chain P."/>
            <person name="Han C."/>
            <person name="Brettin T."/>
            <person name="Detter J.C."/>
            <person name="Schuler E."/>
            <person name="Goker M."/>
            <person name="Rohde M."/>
            <person name="Bristow J."/>
            <person name="Eisen J.A."/>
            <person name="Markowitz V."/>
            <person name="Hugenholtz P."/>
            <person name="Kyrpides N.C."/>
            <person name="Klenk H.P."/>
        </authorList>
    </citation>
    <scope>NUCLEOTIDE SEQUENCE [LARGE SCALE GENOMIC DNA]</scope>
    <source>
        <strain evidence="2 3">DSM 5692</strain>
    </source>
</reference>
<dbReference type="eggNOG" id="ENOG5033GTV">
    <property type="taxonomic scope" value="Bacteria"/>
</dbReference>
<gene>
    <name evidence="2" type="ordered locus">Dret_1574</name>
</gene>
<accession>C8X361</accession>
<feature type="signal peptide" evidence="1">
    <location>
        <begin position="1"/>
        <end position="22"/>
    </location>
</feature>
<sequence>MRFVLFSSILCLLLALPASLLAQSNATQAQQPPKPKNATRVAPREKPGFPIQVVHEDTDHLGIELAYNMRDAFNRSSLFNLTDGRSKKIKLIVKTREEFADRPYMSSVYTLIWTFSYGEDVLANYLETETGFVDSLSVDSLAKILVAKSHDVASEYAYLFEED</sequence>
<dbReference type="Proteomes" id="UP000001052">
    <property type="component" value="Chromosome"/>
</dbReference>
<evidence type="ECO:0000313" key="2">
    <source>
        <dbReference type="EMBL" id="ACV68858.1"/>
    </source>
</evidence>
<keyword evidence="1" id="KW-0732">Signal</keyword>
<dbReference type="EMBL" id="CP001734">
    <property type="protein sequence ID" value="ACV68858.1"/>
    <property type="molecule type" value="Genomic_DNA"/>
</dbReference>
<proteinExistence type="predicted"/>